<proteinExistence type="predicted"/>
<dbReference type="Gene3D" id="1.10.565.10">
    <property type="entry name" value="Retinoid X Receptor"/>
    <property type="match status" value="1"/>
</dbReference>
<evidence type="ECO:0000256" key="2">
    <source>
        <dbReference type="ARBA" id="ARBA00023163"/>
    </source>
</evidence>
<name>A0A672RTP3_SINGR</name>
<protein>
    <submittedName>
        <fullName evidence="4">Uncharacterized protein</fullName>
    </submittedName>
</protein>
<keyword evidence="1" id="KW-0805">Transcription regulation</keyword>
<organism evidence="4 5">
    <name type="scientific">Sinocyclocheilus grahami</name>
    <name type="common">Dianchi golden-line fish</name>
    <name type="synonym">Barbus grahami</name>
    <dbReference type="NCBI Taxonomy" id="75366"/>
    <lineage>
        <taxon>Eukaryota</taxon>
        <taxon>Metazoa</taxon>
        <taxon>Chordata</taxon>
        <taxon>Craniata</taxon>
        <taxon>Vertebrata</taxon>
        <taxon>Euteleostomi</taxon>
        <taxon>Actinopterygii</taxon>
        <taxon>Neopterygii</taxon>
        <taxon>Teleostei</taxon>
        <taxon>Ostariophysi</taxon>
        <taxon>Cypriniformes</taxon>
        <taxon>Cyprinidae</taxon>
        <taxon>Cyprininae</taxon>
        <taxon>Sinocyclocheilus</taxon>
    </lineage>
</organism>
<dbReference type="InParanoid" id="A0A672RTP3"/>
<dbReference type="Proteomes" id="UP000472262">
    <property type="component" value="Unassembled WGS sequence"/>
</dbReference>
<sequence>QKVSPLRNETSINESRVILLFPKIMACLTEMRSMNEEYTKQVLKIQDIQPEASPLLLEIISKDS</sequence>
<accession>A0A672RTP3</accession>
<dbReference type="AlphaFoldDB" id="A0A672RTP3"/>
<keyword evidence="2" id="KW-0804">Transcription</keyword>
<dbReference type="Ensembl" id="ENSSGRT00000098324.1">
    <property type="protein sequence ID" value="ENSSGRP00000092380.1"/>
    <property type="gene ID" value="ENSSGRG00000046278.1"/>
</dbReference>
<reference evidence="4" key="1">
    <citation type="submission" date="2025-08" db="UniProtKB">
        <authorList>
            <consortium name="Ensembl"/>
        </authorList>
    </citation>
    <scope>IDENTIFICATION</scope>
</reference>
<evidence type="ECO:0000313" key="4">
    <source>
        <dbReference type="Ensembl" id="ENSSGRP00000092380.1"/>
    </source>
</evidence>
<keyword evidence="5" id="KW-1185">Reference proteome</keyword>
<evidence type="ECO:0000313" key="5">
    <source>
        <dbReference type="Proteomes" id="UP000472262"/>
    </source>
</evidence>
<keyword evidence="3" id="KW-0675">Receptor</keyword>
<reference evidence="4" key="2">
    <citation type="submission" date="2025-09" db="UniProtKB">
        <authorList>
            <consortium name="Ensembl"/>
        </authorList>
    </citation>
    <scope>IDENTIFICATION</scope>
</reference>
<dbReference type="InterPro" id="IPR035500">
    <property type="entry name" value="NHR-like_dom_sf"/>
</dbReference>
<evidence type="ECO:0000256" key="1">
    <source>
        <dbReference type="ARBA" id="ARBA00023015"/>
    </source>
</evidence>
<evidence type="ECO:0000256" key="3">
    <source>
        <dbReference type="ARBA" id="ARBA00023170"/>
    </source>
</evidence>
<dbReference type="SUPFAM" id="SSF48508">
    <property type="entry name" value="Nuclear receptor ligand-binding domain"/>
    <property type="match status" value="1"/>
</dbReference>